<evidence type="ECO:0000313" key="1">
    <source>
        <dbReference type="EMBL" id="KAF9728529.1"/>
    </source>
</evidence>
<gene>
    <name evidence="1" type="ORF">PMIN01_13357</name>
</gene>
<dbReference type="EMBL" id="WJXW01000019">
    <property type="protein sequence ID" value="KAF9728529.1"/>
    <property type="molecule type" value="Genomic_DNA"/>
</dbReference>
<reference evidence="1" key="1">
    <citation type="journal article" date="2020" name="Mol. Plant Microbe Interact.">
        <title>Genome Sequence of the Biocontrol Agent Coniothyrium minitans strain Conio (IMI 134523).</title>
        <authorList>
            <person name="Patel D."/>
            <person name="Shittu T.A."/>
            <person name="Baroncelli R."/>
            <person name="Muthumeenakshi S."/>
            <person name="Osborne T.H."/>
            <person name="Janganan T.K."/>
            <person name="Sreenivasaprasad S."/>
        </authorList>
    </citation>
    <scope>NUCLEOTIDE SEQUENCE</scope>
    <source>
        <strain evidence="1">Conio</strain>
    </source>
</reference>
<accession>A0A9P6KJL7</accession>
<dbReference type="Proteomes" id="UP000756921">
    <property type="component" value="Unassembled WGS sequence"/>
</dbReference>
<keyword evidence="2" id="KW-1185">Reference proteome</keyword>
<protein>
    <submittedName>
        <fullName evidence="1">Uncharacterized protein</fullName>
    </submittedName>
</protein>
<evidence type="ECO:0000313" key="2">
    <source>
        <dbReference type="Proteomes" id="UP000756921"/>
    </source>
</evidence>
<sequence length="207" mass="23776">MLLGCLKKSTADCRNILRLIRKDSSCLNAVLSSYTAFARFRTLRNEIEKLVVEPCLVGSQKDSQECHTFIWKPHKADQESKHITMNNYELEKETPEGLTAAFWSSLCVQEEVYDEHPFHGLVNAAQTSRGHNRKIYVSIRPPAANRDEARSEKQKMEKMKETMKESEEIFKHFAFVVDASDPNNSFDWEVLDSAADMLSGWLQHHPS</sequence>
<comment type="caution">
    <text evidence="1">The sequence shown here is derived from an EMBL/GenBank/DDBJ whole genome shotgun (WGS) entry which is preliminary data.</text>
</comment>
<name>A0A9P6KJL7_9PLEO</name>
<dbReference type="AlphaFoldDB" id="A0A9P6KJL7"/>
<proteinExistence type="predicted"/>
<organism evidence="1 2">
    <name type="scientific">Paraphaeosphaeria minitans</name>
    <dbReference type="NCBI Taxonomy" id="565426"/>
    <lineage>
        <taxon>Eukaryota</taxon>
        <taxon>Fungi</taxon>
        <taxon>Dikarya</taxon>
        <taxon>Ascomycota</taxon>
        <taxon>Pezizomycotina</taxon>
        <taxon>Dothideomycetes</taxon>
        <taxon>Pleosporomycetidae</taxon>
        <taxon>Pleosporales</taxon>
        <taxon>Massarineae</taxon>
        <taxon>Didymosphaeriaceae</taxon>
        <taxon>Paraphaeosphaeria</taxon>
    </lineage>
</organism>